<keyword evidence="4" id="KW-1185">Reference proteome</keyword>
<keyword evidence="2" id="KW-0472">Membrane</keyword>
<evidence type="ECO:0000256" key="1">
    <source>
        <dbReference type="SAM" id="MobiDB-lite"/>
    </source>
</evidence>
<reference evidence="3" key="1">
    <citation type="submission" date="2020-07" db="EMBL/GenBank/DDBJ databases">
        <authorList>
            <person name="Nieuwenhuis M."/>
            <person name="Van De Peppel L.J.J."/>
        </authorList>
    </citation>
    <scope>NUCLEOTIDE SEQUENCE</scope>
    <source>
        <strain evidence="3">AP01</strain>
        <tissue evidence="3">Mycelium</tissue>
    </source>
</reference>
<sequence length="72" mass="7915">MPDETSPLVRPQEEANNSSDVEDDTAIVNEQPEETKIEVSGKSYLAFVIPMSIGIFLSAMDGTIIVSCEFFM</sequence>
<dbReference type="AlphaFoldDB" id="A0A9P7KCK3"/>
<keyword evidence="2" id="KW-0812">Transmembrane</keyword>
<dbReference type="EMBL" id="JABCKV010000088">
    <property type="protein sequence ID" value="KAG5643965.1"/>
    <property type="molecule type" value="Genomic_DNA"/>
</dbReference>
<reference evidence="3" key="2">
    <citation type="submission" date="2021-10" db="EMBL/GenBank/DDBJ databases">
        <title>Phylogenomics reveals ancestral predisposition of the termite-cultivated fungus Termitomyces towards a domesticated lifestyle.</title>
        <authorList>
            <person name="Auxier B."/>
            <person name="Grum-Grzhimaylo A."/>
            <person name="Cardenas M.E."/>
            <person name="Lodge J.D."/>
            <person name="Laessoe T."/>
            <person name="Pedersen O."/>
            <person name="Smith M.E."/>
            <person name="Kuyper T.W."/>
            <person name="Franco-Molano E.A."/>
            <person name="Baroni T.J."/>
            <person name="Aanen D.K."/>
        </authorList>
    </citation>
    <scope>NUCLEOTIDE SEQUENCE</scope>
    <source>
        <strain evidence="3">AP01</strain>
        <tissue evidence="3">Mycelium</tissue>
    </source>
</reference>
<evidence type="ECO:0000313" key="3">
    <source>
        <dbReference type="EMBL" id="KAG5643965.1"/>
    </source>
</evidence>
<gene>
    <name evidence="3" type="ORF">DXG03_009316</name>
</gene>
<evidence type="ECO:0000313" key="4">
    <source>
        <dbReference type="Proteomes" id="UP000775547"/>
    </source>
</evidence>
<comment type="caution">
    <text evidence="3">The sequence shown here is derived from an EMBL/GenBank/DDBJ whole genome shotgun (WGS) entry which is preliminary data.</text>
</comment>
<proteinExistence type="predicted"/>
<evidence type="ECO:0000256" key="2">
    <source>
        <dbReference type="SAM" id="Phobius"/>
    </source>
</evidence>
<feature type="region of interest" description="Disordered" evidence="1">
    <location>
        <begin position="1"/>
        <end position="24"/>
    </location>
</feature>
<organism evidence="3 4">
    <name type="scientific">Asterophora parasitica</name>
    <dbReference type="NCBI Taxonomy" id="117018"/>
    <lineage>
        <taxon>Eukaryota</taxon>
        <taxon>Fungi</taxon>
        <taxon>Dikarya</taxon>
        <taxon>Basidiomycota</taxon>
        <taxon>Agaricomycotina</taxon>
        <taxon>Agaricomycetes</taxon>
        <taxon>Agaricomycetidae</taxon>
        <taxon>Agaricales</taxon>
        <taxon>Tricholomatineae</taxon>
        <taxon>Lyophyllaceae</taxon>
        <taxon>Asterophora</taxon>
    </lineage>
</organism>
<accession>A0A9P7KCK3</accession>
<name>A0A9P7KCK3_9AGAR</name>
<keyword evidence="2" id="KW-1133">Transmembrane helix</keyword>
<feature type="transmembrane region" description="Helical" evidence="2">
    <location>
        <begin position="44"/>
        <end position="66"/>
    </location>
</feature>
<dbReference type="Proteomes" id="UP000775547">
    <property type="component" value="Unassembled WGS sequence"/>
</dbReference>
<protein>
    <submittedName>
        <fullName evidence="3">Uncharacterized protein</fullName>
    </submittedName>
</protein>